<evidence type="ECO:0000256" key="1">
    <source>
        <dbReference type="ARBA" id="ARBA00004651"/>
    </source>
</evidence>
<keyword evidence="3" id="KW-1003">Cell membrane</keyword>
<feature type="region of interest" description="Disordered" evidence="7">
    <location>
        <begin position="726"/>
        <end position="749"/>
    </location>
</feature>
<feature type="transmembrane region" description="Helical" evidence="8">
    <location>
        <begin position="638"/>
        <end position="660"/>
    </location>
</feature>
<organism evidence="10 11">
    <name type="scientific">Streptomyces gossypii</name>
    <dbReference type="NCBI Taxonomy" id="2883101"/>
    <lineage>
        <taxon>Bacteria</taxon>
        <taxon>Bacillati</taxon>
        <taxon>Actinomycetota</taxon>
        <taxon>Actinomycetes</taxon>
        <taxon>Kitasatosporales</taxon>
        <taxon>Streptomycetaceae</taxon>
        <taxon>Streptomyces</taxon>
    </lineage>
</organism>
<dbReference type="InterPro" id="IPR000731">
    <property type="entry name" value="SSD"/>
</dbReference>
<dbReference type="EMBL" id="JAJAGO010000012">
    <property type="protein sequence ID" value="MCT2593053.1"/>
    <property type="molecule type" value="Genomic_DNA"/>
</dbReference>
<dbReference type="PANTHER" id="PTHR33406:SF11">
    <property type="entry name" value="MEMBRANE PROTEIN SCO6666-RELATED"/>
    <property type="match status" value="1"/>
</dbReference>
<dbReference type="Pfam" id="PF03176">
    <property type="entry name" value="MMPL"/>
    <property type="match status" value="2"/>
</dbReference>
<dbReference type="Gene3D" id="1.20.1640.10">
    <property type="entry name" value="Multidrug efflux transporter AcrB transmembrane domain"/>
    <property type="match status" value="2"/>
</dbReference>
<feature type="domain" description="SSD" evidence="9">
    <location>
        <begin position="204"/>
        <end position="329"/>
    </location>
</feature>
<evidence type="ECO:0000256" key="4">
    <source>
        <dbReference type="ARBA" id="ARBA00022692"/>
    </source>
</evidence>
<keyword evidence="5 8" id="KW-1133">Transmembrane helix</keyword>
<dbReference type="PANTHER" id="PTHR33406">
    <property type="entry name" value="MEMBRANE PROTEIN MJ1562-RELATED"/>
    <property type="match status" value="1"/>
</dbReference>
<feature type="transmembrane region" description="Helical" evidence="8">
    <location>
        <begin position="560"/>
        <end position="581"/>
    </location>
</feature>
<reference evidence="10 11" key="1">
    <citation type="submission" date="2021-10" db="EMBL/GenBank/DDBJ databases">
        <title>Streptomyces gossypii sp. nov., isolated from soil collected from cotton field.</title>
        <authorList>
            <person name="Ge X."/>
            <person name="Chen X."/>
            <person name="Liu W."/>
        </authorList>
    </citation>
    <scope>NUCLEOTIDE SEQUENCE [LARGE SCALE GENOMIC DNA]</scope>
    <source>
        <strain evidence="10 11">N2-109</strain>
    </source>
</reference>
<evidence type="ECO:0000259" key="9">
    <source>
        <dbReference type="PROSITE" id="PS50156"/>
    </source>
</evidence>
<feature type="transmembrane region" description="Helical" evidence="8">
    <location>
        <begin position="373"/>
        <end position="392"/>
    </location>
</feature>
<evidence type="ECO:0000256" key="5">
    <source>
        <dbReference type="ARBA" id="ARBA00022989"/>
    </source>
</evidence>
<feature type="transmembrane region" description="Helical" evidence="8">
    <location>
        <begin position="207"/>
        <end position="227"/>
    </location>
</feature>
<evidence type="ECO:0000256" key="8">
    <source>
        <dbReference type="SAM" id="Phobius"/>
    </source>
</evidence>
<feature type="transmembrane region" description="Helical" evidence="8">
    <location>
        <begin position="308"/>
        <end position="331"/>
    </location>
</feature>
<comment type="caution">
    <text evidence="10">The sequence shown here is derived from an EMBL/GenBank/DDBJ whole genome shotgun (WGS) entry which is preliminary data.</text>
</comment>
<accession>A0ABT2JYR6</accession>
<dbReference type="InterPro" id="IPR004869">
    <property type="entry name" value="MMPL_dom"/>
</dbReference>
<dbReference type="InterPro" id="IPR050545">
    <property type="entry name" value="Mycobact_MmpL"/>
</dbReference>
<dbReference type="RefSeq" id="WP_260220400.1">
    <property type="nucleotide sequence ID" value="NZ_JAJAGO010000012.1"/>
</dbReference>
<feature type="transmembrane region" description="Helical" evidence="8">
    <location>
        <begin position="672"/>
        <end position="697"/>
    </location>
</feature>
<comment type="similarity">
    <text evidence="2">Belongs to the resistance-nodulation-cell division (RND) (TC 2.A.6) family. MmpL subfamily.</text>
</comment>
<keyword evidence="6 8" id="KW-0472">Membrane</keyword>
<keyword evidence="11" id="KW-1185">Reference proteome</keyword>
<gene>
    <name evidence="10" type="ORF">LHJ74_24610</name>
</gene>
<comment type="subcellular location">
    <subcellularLocation>
        <location evidence="1">Cell membrane</location>
        <topology evidence="1">Multi-pass membrane protein</topology>
    </subcellularLocation>
</comment>
<feature type="transmembrane region" description="Helical" evidence="8">
    <location>
        <begin position="593"/>
        <end position="617"/>
    </location>
</feature>
<dbReference type="Proteomes" id="UP001156389">
    <property type="component" value="Unassembled WGS sequence"/>
</dbReference>
<sequence length="749" mass="78043">MATFLYKLGRLAFRRRRIVALLWVAVLVAVGVGASTASAPPEDEFALPGTEAQEAFDIMEDRFPAASAEGASVRMVFKAPNGEKITATEHKAVVNEAADALKNDQLASVSDAFAENSGAVSQDGDVAYLSGTYKVPTNELEDKTRDGIEEVAADAREKGLTVETGGDALMVEPEMGSAEIFGIAIAAIVLVVTFGSLVAAGLPLITALIGVMIGMMSITALGATLGLSATTGTLAMMIGLAVGIDYALFIASRYRAELTEGRTREDAIGRAVGTAGSAVVFAGLTVVIALVGLAIVNIPLLTKMGMAAAGTVVIAVLAAITLVPAALGIVGKRIFGKKVRKANPETGVPPLHVPGAKENMGTRWARFVLRKPVMVLVTAVVGLGVVAIPVSSMTLGLPDEGNQATDTTQRKAYDMLSDAFGPGFNGPLLLVLDTEGVDDPEAAAKTVGERVEKVEGVVNVTPATFNENKDTATITAISNAGPSDTGTEDVVKSIRDAAGPLESDTGAKVLVSGATAVAIDFSQVMSDALVPYLILVVGLAFVLLMMVFRSLLVPVKAALGFLLSVLAALGAVVAVFQWGWMAGLLGVSETGPIMSMMPIFMVGVIFGLAMDYEVFLVTRMRESFVHGDTPEEAIISGFNLGARVVTAAGVIMISVFAGFIGASDSMIKMMGFGLAIAILFDAFVVRMAIVPAVLALLGHKAWWLPGWLDKVLPNVDVEGEKLQKHLAAPGAEEPQPTIPPQREHETSRV</sequence>
<evidence type="ECO:0000313" key="11">
    <source>
        <dbReference type="Proteomes" id="UP001156389"/>
    </source>
</evidence>
<feature type="transmembrane region" description="Helical" evidence="8">
    <location>
        <begin position="233"/>
        <end position="251"/>
    </location>
</feature>
<evidence type="ECO:0000256" key="6">
    <source>
        <dbReference type="ARBA" id="ARBA00023136"/>
    </source>
</evidence>
<evidence type="ECO:0000256" key="3">
    <source>
        <dbReference type="ARBA" id="ARBA00022475"/>
    </source>
</evidence>
<feature type="transmembrane region" description="Helical" evidence="8">
    <location>
        <begin position="180"/>
        <end position="200"/>
    </location>
</feature>
<evidence type="ECO:0000256" key="7">
    <source>
        <dbReference type="SAM" id="MobiDB-lite"/>
    </source>
</evidence>
<feature type="transmembrane region" description="Helical" evidence="8">
    <location>
        <begin position="272"/>
        <end position="296"/>
    </location>
</feature>
<name>A0ABT2JYR6_9ACTN</name>
<proteinExistence type="inferred from homology"/>
<protein>
    <submittedName>
        <fullName evidence="10">MMPL family transporter</fullName>
    </submittedName>
</protein>
<feature type="transmembrane region" description="Helical" evidence="8">
    <location>
        <begin position="529"/>
        <end position="548"/>
    </location>
</feature>
<evidence type="ECO:0000256" key="2">
    <source>
        <dbReference type="ARBA" id="ARBA00010157"/>
    </source>
</evidence>
<keyword evidence="4 8" id="KW-0812">Transmembrane</keyword>
<dbReference type="PROSITE" id="PS50156">
    <property type="entry name" value="SSD"/>
    <property type="match status" value="1"/>
</dbReference>
<evidence type="ECO:0000313" key="10">
    <source>
        <dbReference type="EMBL" id="MCT2593053.1"/>
    </source>
</evidence>
<dbReference type="SUPFAM" id="SSF82866">
    <property type="entry name" value="Multidrug efflux transporter AcrB transmembrane domain"/>
    <property type="match status" value="2"/>
</dbReference>